<dbReference type="PANTHER" id="PTHR11690">
    <property type="entry name" value="AMILORIDE-SENSITIVE SODIUM CHANNEL-RELATED"/>
    <property type="match status" value="1"/>
</dbReference>
<evidence type="ECO:0000256" key="5">
    <source>
        <dbReference type="ARBA" id="ARBA00022989"/>
    </source>
</evidence>
<evidence type="ECO:0000256" key="8">
    <source>
        <dbReference type="ARBA" id="ARBA00023136"/>
    </source>
</evidence>
<dbReference type="Pfam" id="PF00858">
    <property type="entry name" value="ASC"/>
    <property type="match status" value="1"/>
</dbReference>
<evidence type="ECO:0000256" key="4">
    <source>
        <dbReference type="ARBA" id="ARBA00022692"/>
    </source>
</evidence>
<evidence type="ECO:0000256" key="3">
    <source>
        <dbReference type="ARBA" id="ARBA00022461"/>
    </source>
</evidence>
<protein>
    <submittedName>
        <fullName evidence="14">Acid-sensing ion channel 4-like</fullName>
    </submittedName>
</protein>
<gene>
    <name evidence="14" type="primary">LOC116307237</name>
</gene>
<feature type="transmembrane region" description="Helical" evidence="12">
    <location>
        <begin position="473"/>
        <end position="497"/>
    </location>
</feature>
<keyword evidence="10 11" id="KW-0407">Ion channel</keyword>
<keyword evidence="6" id="KW-0915">Sodium</keyword>
<reference evidence="14" key="1">
    <citation type="submission" date="2025-08" db="UniProtKB">
        <authorList>
            <consortium name="RefSeq"/>
        </authorList>
    </citation>
    <scope>IDENTIFICATION</scope>
    <source>
        <tissue evidence="14">Tentacle</tissue>
    </source>
</reference>
<comment type="subcellular location">
    <subcellularLocation>
        <location evidence="1">Membrane</location>
        <topology evidence="1">Multi-pass membrane protein</topology>
    </subcellularLocation>
</comment>
<dbReference type="Gene3D" id="1.10.287.770">
    <property type="entry name" value="YojJ-like"/>
    <property type="match status" value="1"/>
</dbReference>
<dbReference type="GO" id="GO:0005886">
    <property type="term" value="C:plasma membrane"/>
    <property type="evidence" value="ECO:0007669"/>
    <property type="project" value="TreeGrafter"/>
</dbReference>
<evidence type="ECO:0000256" key="10">
    <source>
        <dbReference type="ARBA" id="ARBA00023303"/>
    </source>
</evidence>
<dbReference type="GeneID" id="116307237"/>
<keyword evidence="7 11" id="KW-0406">Ion transport</keyword>
<keyword evidence="8 12" id="KW-0472">Membrane</keyword>
<dbReference type="KEGG" id="aten:116307237"/>
<dbReference type="Proteomes" id="UP000515163">
    <property type="component" value="Unplaced"/>
</dbReference>
<keyword evidence="3 11" id="KW-0894">Sodium channel</keyword>
<evidence type="ECO:0000256" key="9">
    <source>
        <dbReference type="ARBA" id="ARBA00023201"/>
    </source>
</evidence>
<evidence type="ECO:0000313" key="13">
    <source>
        <dbReference type="Proteomes" id="UP000515163"/>
    </source>
</evidence>
<dbReference type="GO" id="GO:0015280">
    <property type="term" value="F:ligand-gated sodium channel activity"/>
    <property type="evidence" value="ECO:0007669"/>
    <property type="project" value="TreeGrafter"/>
</dbReference>
<evidence type="ECO:0000256" key="2">
    <source>
        <dbReference type="ARBA" id="ARBA00022448"/>
    </source>
</evidence>
<keyword evidence="9 11" id="KW-0739">Sodium transport</keyword>
<evidence type="ECO:0000256" key="6">
    <source>
        <dbReference type="ARBA" id="ARBA00023053"/>
    </source>
</evidence>
<dbReference type="InterPro" id="IPR001873">
    <property type="entry name" value="ENaC"/>
</dbReference>
<evidence type="ECO:0000313" key="14">
    <source>
        <dbReference type="RefSeq" id="XP_031573257.1"/>
    </source>
</evidence>
<name>A0A6P8J142_ACTTE</name>
<keyword evidence="4 11" id="KW-0812">Transmembrane</keyword>
<comment type="similarity">
    <text evidence="11">Belongs to the amiloride-sensitive sodium channel (TC 1.A.6) family.</text>
</comment>
<evidence type="ECO:0000256" key="12">
    <source>
        <dbReference type="SAM" id="Phobius"/>
    </source>
</evidence>
<accession>A0A6P8J142</accession>
<keyword evidence="5 12" id="KW-1133">Transmembrane helix</keyword>
<proteinExistence type="inferred from homology"/>
<dbReference type="AlphaFoldDB" id="A0A6P8J142"/>
<keyword evidence="13" id="KW-1185">Reference proteome</keyword>
<dbReference type="InParanoid" id="A0A6P8J142"/>
<dbReference type="OrthoDB" id="6502088at2759"/>
<dbReference type="Gene3D" id="2.60.470.10">
    <property type="entry name" value="Acid-sensing ion channels like domains"/>
    <property type="match status" value="1"/>
</dbReference>
<dbReference type="PANTHER" id="PTHR11690:SF222">
    <property type="entry name" value="AMILORIDE-SENSITIVE SODIUM CHANNEL SUBUNIT GAMMA"/>
    <property type="match status" value="1"/>
</dbReference>
<dbReference type="RefSeq" id="XP_031573257.1">
    <property type="nucleotide sequence ID" value="XM_031717397.1"/>
</dbReference>
<organism evidence="13 14">
    <name type="scientific">Actinia tenebrosa</name>
    <name type="common">Australian red waratah sea anemone</name>
    <dbReference type="NCBI Taxonomy" id="6105"/>
    <lineage>
        <taxon>Eukaryota</taxon>
        <taxon>Metazoa</taxon>
        <taxon>Cnidaria</taxon>
        <taxon>Anthozoa</taxon>
        <taxon>Hexacorallia</taxon>
        <taxon>Actiniaria</taxon>
        <taxon>Actiniidae</taxon>
        <taxon>Actinia</taxon>
    </lineage>
</organism>
<keyword evidence="2 11" id="KW-0813">Transport</keyword>
<evidence type="ECO:0000256" key="1">
    <source>
        <dbReference type="ARBA" id="ARBA00004141"/>
    </source>
</evidence>
<evidence type="ECO:0000256" key="11">
    <source>
        <dbReference type="RuleBase" id="RU000679"/>
    </source>
</evidence>
<dbReference type="PRINTS" id="PR01078">
    <property type="entry name" value="AMINACHANNEL"/>
</dbReference>
<sequence>MEAEKTQEQKPSIKELLDTFAGYSTLHGLHFLADASSYVRKLIWFLLLCSATAIFVYLAYWGWTKWRKYEVFVTTEIKINDVSSLPFPAVTICNKNMMKRSRIRGTDSQRYLDALDNMRSYKKYSQMMNSSFNIEQAVLENGHQLKDMVKGCFGPEPCGEFDHFFDTLSGLCYTFNGNGSFKLKKKGASFGIRLLLDAEPDEYYGRLKRDGIGLSVMVHDQNTQPTSELDGFDIPTGFATNFILKRKEIIRQPAPYPSKCGEIKLQTRKTYSETSCFWEKHTIKSLDKCGCRILGMPAIVKFVTKLNKFIKEHLKPSSQMIRTSKVWLQPNEKDNKVLLDGKNHYMCVSIFRVDPILRISYVRNAYHSYSAYVSAHITFDPKECPPPCNTVKYDIKTSSLIYPSRDVLENAPDNIKSMYKSSNGTNISFHDWYRSRFAFVNIFFHSADTEVMREVPAYDFVDFAAGFGGNMGLFLGCSVLTLLEFIDILVVITFEWYRKKQRNVQTFSVKPR</sequence>
<evidence type="ECO:0000256" key="7">
    <source>
        <dbReference type="ARBA" id="ARBA00023065"/>
    </source>
</evidence>
<feature type="transmembrane region" description="Helical" evidence="12">
    <location>
        <begin position="42"/>
        <end position="63"/>
    </location>
</feature>